<dbReference type="KEGG" id="bgv:CAL12_03135"/>
<dbReference type="OrthoDB" id="8678477at2"/>
<feature type="signal peptide" evidence="2">
    <location>
        <begin position="1"/>
        <end position="33"/>
    </location>
</feature>
<protein>
    <recommendedName>
        <fullName evidence="5">ABC transporter substrate-binding protein</fullName>
    </recommendedName>
</protein>
<dbReference type="InterPro" id="IPR005064">
    <property type="entry name" value="BUG"/>
</dbReference>
<evidence type="ECO:0000256" key="1">
    <source>
        <dbReference type="ARBA" id="ARBA00006987"/>
    </source>
</evidence>
<dbReference type="Gene3D" id="3.40.190.150">
    <property type="entry name" value="Bordetella uptake gene, domain 1"/>
    <property type="match status" value="1"/>
</dbReference>
<evidence type="ECO:0000313" key="3">
    <source>
        <dbReference type="EMBL" id="ARP79915.1"/>
    </source>
</evidence>
<dbReference type="Proteomes" id="UP000194151">
    <property type="component" value="Chromosome"/>
</dbReference>
<dbReference type="PIRSF" id="PIRSF017082">
    <property type="entry name" value="YflP"/>
    <property type="match status" value="1"/>
</dbReference>
<feature type="chain" id="PRO_5013207355" description="ABC transporter substrate-binding protein" evidence="2">
    <location>
        <begin position="34"/>
        <end position="330"/>
    </location>
</feature>
<dbReference type="PANTHER" id="PTHR42928:SF5">
    <property type="entry name" value="BLR1237 PROTEIN"/>
    <property type="match status" value="1"/>
</dbReference>
<reference evidence="3 4" key="1">
    <citation type="submission" date="2017-05" db="EMBL/GenBank/DDBJ databases">
        <title>Complete and WGS of Bordetella genogroups.</title>
        <authorList>
            <person name="Spilker T."/>
            <person name="LiPuma J."/>
        </authorList>
    </citation>
    <scope>NUCLEOTIDE SEQUENCE [LARGE SCALE GENOMIC DNA]</scope>
    <source>
        <strain evidence="3 4">AU19157</strain>
    </source>
</reference>
<organism evidence="3 4">
    <name type="scientific">Bordetella genomosp. 8</name>
    <dbReference type="NCBI Taxonomy" id="1416806"/>
    <lineage>
        <taxon>Bacteria</taxon>
        <taxon>Pseudomonadati</taxon>
        <taxon>Pseudomonadota</taxon>
        <taxon>Betaproteobacteria</taxon>
        <taxon>Burkholderiales</taxon>
        <taxon>Alcaligenaceae</taxon>
        <taxon>Bordetella</taxon>
    </lineage>
</organism>
<dbReference type="PANTHER" id="PTHR42928">
    <property type="entry name" value="TRICARBOXYLATE-BINDING PROTEIN"/>
    <property type="match status" value="1"/>
</dbReference>
<name>A0A1W6YFN8_9BORD</name>
<dbReference type="AlphaFoldDB" id="A0A1W6YFN8"/>
<keyword evidence="2" id="KW-0732">Signal</keyword>
<dbReference type="RefSeq" id="WP_086063147.1">
    <property type="nucleotide sequence ID" value="NZ_CP021108.1"/>
</dbReference>
<evidence type="ECO:0000313" key="4">
    <source>
        <dbReference type="Proteomes" id="UP000194151"/>
    </source>
</evidence>
<dbReference type="CDD" id="cd13578">
    <property type="entry name" value="PBP2_Bug27"/>
    <property type="match status" value="1"/>
</dbReference>
<proteinExistence type="inferred from homology"/>
<keyword evidence="4" id="KW-1185">Reference proteome</keyword>
<dbReference type="Gene3D" id="3.40.190.10">
    <property type="entry name" value="Periplasmic binding protein-like II"/>
    <property type="match status" value="1"/>
</dbReference>
<dbReference type="SUPFAM" id="SSF53850">
    <property type="entry name" value="Periplasmic binding protein-like II"/>
    <property type="match status" value="1"/>
</dbReference>
<dbReference type="STRING" id="1416806.CAL12_03135"/>
<accession>A0A1W6YFN8</accession>
<comment type="similarity">
    <text evidence="1">Belongs to the UPF0065 (bug) family.</text>
</comment>
<evidence type="ECO:0000256" key="2">
    <source>
        <dbReference type="SAM" id="SignalP"/>
    </source>
</evidence>
<evidence type="ECO:0008006" key="5">
    <source>
        <dbReference type="Google" id="ProtNLM"/>
    </source>
</evidence>
<dbReference type="InterPro" id="IPR042100">
    <property type="entry name" value="Bug_dom1"/>
</dbReference>
<gene>
    <name evidence="3" type="ORF">CAL12_03135</name>
</gene>
<dbReference type="Pfam" id="PF03401">
    <property type="entry name" value="TctC"/>
    <property type="match status" value="1"/>
</dbReference>
<sequence length="330" mass="34700">MKRLNLRPASRRASCMATLLGLAALATGTDATAGGYPDEPIRMVVPYAPAGGTDELGRLLAQKASAALGQPVIVENRPGADGMIGTAYVAQAKPNGYTVAFVSSGHAVNPTLYKNISFDTVKDLRCVTQTAVQQIVLVVTPSLPVRSVKELIDYGKRHPNSLYFGTSSKASQLPMELFARMTGLKLTAVPYKGSGPALTDMIAGRVQMGFIAAASAIPYIKSGHLRALAIGDDHRSPSLPDLPTVAEAGVPGFQANLWSGMFVPNGTPASVINRLNEVLVKVVKDPAFAKTMEDHGFEPAGTTPAQCDAFIVKEIAKWATVAKDAGIVAE</sequence>
<dbReference type="EMBL" id="CP021108">
    <property type="protein sequence ID" value="ARP79915.1"/>
    <property type="molecule type" value="Genomic_DNA"/>
</dbReference>